<dbReference type="SUPFAM" id="SSF101898">
    <property type="entry name" value="NHL repeat"/>
    <property type="match status" value="1"/>
</dbReference>
<dbReference type="InterPro" id="IPR013083">
    <property type="entry name" value="Znf_RING/FYVE/PHD"/>
</dbReference>
<feature type="coiled-coil region" evidence="5">
    <location>
        <begin position="241"/>
        <end position="297"/>
    </location>
</feature>
<dbReference type="RefSeq" id="XP_003725625.1">
    <property type="nucleotide sequence ID" value="XM_003725577.3"/>
</dbReference>
<dbReference type="GeneID" id="100891315"/>
<keyword evidence="5" id="KW-0175">Coiled coil</keyword>
<evidence type="ECO:0000313" key="9">
    <source>
        <dbReference type="EnsemblMetazoa" id="XP_003725625"/>
    </source>
</evidence>
<reference evidence="10" key="1">
    <citation type="submission" date="2015-02" db="EMBL/GenBank/DDBJ databases">
        <title>Genome sequencing for Strongylocentrotus purpuratus.</title>
        <authorList>
            <person name="Murali S."/>
            <person name="Liu Y."/>
            <person name="Vee V."/>
            <person name="English A."/>
            <person name="Wang M."/>
            <person name="Skinner E."/>
            <person name="Han Y."/>
            <person name="Muzny D.M."/>
            <person name="Worley K.C."/>
            <person name="Gibbs R.A."/>
        </authorList>
    </citation>
    <scope>NUCLEOTIDE SEQUENCE</scope>
</reference>
<keyword evidence="10" id="KW-1185">Reference proteome</keyword>
<dbReference type="GO" id="GO:0005654">
    <property type="term" value="C:nucleoplasm"/>
    <property type="evidence" value="ECO:0000318"/>
    <property type="project" value="GO_Central"/>
</dbReference>
<dbReference type="GO" id="GO:0061630">
    <property type="term" value="F:ubiquitin protein ligase activity"/>
    <property type="evidence" value="ECO:0000318"/>
    <property type="project" value="GO_Central"/>
</dbReference>
<protein>
    <submittedName>
        <fullName evidence="9">Uncharacterized protein</fullName>
    </submittedName>
</protein>
<dbReference type="EnsemblMetazoa" id="XM_003725577">
    <property type="protein sequence ID" value="XP_003725625"/>
    <property type="gene ID" value="LOC100891315"/>
</dbReference>
<proteinExistence type="predicted"/>
<evidence type="ECO:0000256" key="6">
    <source>
        <dbReference type="SAM" id="MobiDB-lite"/>
    </source>
</evidence>
<dbReference type="Pfam" id="PF00097">
    <property type="entry name" value="zf-C3HC4"/>
    <property type="match status" value="1"/>
</dbReference>
<dbReference type="InterPro" id="IPR047153">
    <property type="entry name" value="TRIM45/56/19-like"/>
</dbReference>
<dbReference type="PANTHER" id="PTHR25462">
    <property type="entry name" value="BONUS, ISOFORM C-RELATED"/>
    <property type="match status" value="1"/>
</dbReference>
<feature type="region of interest" description="Disordered" evidence="6">
    <location>
        <begin position="93"/>
        <end position="115"/>
    </location>
</feature>
<evidence type="ECO:0000256" key="4">
    <source>
        <dbReference type="PROSITE-ProRule" id="PRU00024"/>
    </source>
</evidence>
<dbReference type="GO" id="GO:0008270">
    <property type="term" value="F:zinc ion binding"/>
    <property type="evidence" value="ECO:0007669"/>
    <property type="project" value="UniProtKB-KW"/>
</dbReference>
<feature type="domain" description="RING-type" evidence="7">
    <location>
        <begin position="19"/>
        <end position="63"/>
    </location>
</feature>
<dbReference type="PROSITE" id="PS50119">
    <property type="entry name" value="ZF_BBOX"/>
    <property type="match status" value="1"/>
</dbReference>
<dbReference type="Proteomes" id="UP000007110">
    <property type="component" value="Unassembled WGS sequence"/>
</dbReference>
<evidence type="ECO:0000256" key="1">
    <source>
        <dbReference type="ARBA" id="ARBA00022723"/>
    </source>
</evidence>
<dbReference type="InParanoid" id="A0A7M7LL90"/>
<dbReference type="Gene3D" id="3.30.40.10">
    <property type="entry name" value="Zinc/RING finger domain, C3HC4 (zinc finger)"/>
    <property type="match status" value="1"/>
</dbReference>
<dbReference type="AlphaFoldDB" id="A0A7M7LL90"/>
<dbReference type="InterPro" id="IPR018957">
    <property type="entry name" value="Znf_C3HC4_RING-type"/>
</dbReference>
<dbReference type="SMART" id="SM00184">
    <property type="entry name" value="RING"/>
    <property type="match status" value="1"/>
</dbReference>
<dbReference type="SUPFAM" id="SSF57850">
    <property type="entry name" value="RING/U-box"/>
    <property type="match status" value="1"/>
</dbReference>
<dbReference type="InterPro" id="IPR017907">
    <property type="entry name" value="Znf_RING_CS"/>
</dbReference>
<evidence type="ECO:0000256" key="3">
    <source>
        <dbReference type="ARBA" id="ARBA00022833"/>
    </source>
</evidence>
<accession>A0A7M7LL90</accession>
<evidence type="ECO:0000256" key="5">
    <source>
        <dbReference type="SAM" id="Coils"/>
    </source>
</evidence>
<evidence type="ECO:0000259" key="7">
    <source>
        <dbReference type="PROSITE" id="PS50089"/>
    </source>
</evidence>
<dbReference type="InterPro" id="IPR000315">
    <property type="entry name" value="Znf_B-box"/>
</dbReference>
<keyword evidence="1" id="KW-0479">Metal-binding</keyword>
<reference evidence="9" key="2">
    <citation type="submission" date="2021-01" db="UniProtKB">
        <authorList>
            <consortium name="EnsemblMetazoa"/>
        </authorList>
    </citation>
    <scope>IDENTIFICATION</scope>
</reference>
<dbReference type="PANTHER" id="PTHR25462:SF296">
    <property type="entry name" value="MEIOTIC P26, ISOFORM F"/>
    <property type="match status" value="1"/>
</dbReference>
<dbReference type="PROSITE" id="PS50089">
    <property type="entry name" value="ZF_RING_2"/>
    <property type="match status" value="1"/>
</dbReference>
<dbReference type="PROSITE" id="PS00518">
    <property type="entry name" value="ZF_RING_1"/>
    <property type="match status" value="1"/>
</dbReference>
<dbReference type="OrthoDB" id="9049620at2759"/>
<keyword evidence="3" id="KW-0862">Zinc</keyword>
<evidence type="ECO:0000256" key="2">
    <source>
        <dbReference type="ARBA" id="ARBA00022771"/>
    </source>
</evidence>
<keyword evidence="2 4" id="KW-0863">Zinc-finger</keyword>
<organism evidence="9 10">
    <name type="scientific">Strongylocentrotus purpuratus</name>
    <name type="common">Purple sea urchin</name>
    <dbReference type="NCBI Taxonomy" id="7668"/>
    <lineage>
        <taxon>Eukaryota</taxon>
        <taxon>Metazoa</taxon>
        <taxon>Echinodermata</taxon>
        <taxon>Eleutherozoa</taxon>
        <taxon>Echinozoa</taxon>
        <taxon>Echinoidea</taxon>
        <taxon>Euechinoidea</taxon>
        <taxon>Echinacea</taxon>
        <taxon>Camarodonta</taxon>
        <taxon>Echinidea</taxon>
        <taxon>Strongylocentrotidae</taxon>
        <taxon>Strongylocentrotus</taxon>
    </lineage>
</organism>
<dbReference type="InterPro" id="IPR001841">
    <property type="entry name" value="Znf_RING"/>
</dbReference>
<sequence>MALAAPFDVIDSLNKEFECSVCMDRLRNARCLFCQHTFCFDCLESCVQSGREAASVITCPVCRVVTRLPREGVAGLKGNALINSVLGKLEEWDKTKNHGPNSKGDSKGQGSKPCESCKKPRTDAKYFCHDCKKHLCLECVQGRKHHSHQKTVSGPDADQNCKVHCWVPAKLFCVECVKLCCHLCNHRANTIIPLQRKASTVRTLMQGLVDQCSNKSIGIQTTHHKVNMNRENTVDILQKLIVEIRQKAEKVISKVKGKEEELMQYLEGVMREVEEDMEEKQNKCSNLEDGLQAAVTEWQTLQESSSDAEMVRKHGSIEKKMKDLLKARDVTPSSSLIIALKNPGLQFIPGKLYLEASCSGSELGELEVRPYWELSHSVDATYDSVSQLMYMKDGTLLIADTWNGIDAVSPHHSSDITTLVAGTIVRDLTVLAGSTIVYQNNEKEIFKIVDNSSNIMHGFGGKWVSVTCCPSEGQDLIVVADQNFHDQDISFMDTEGNLVNTLATSYISGVRYLRFDKSQNAIFINPDRRGVRCQRLRSDGVQKFVIAEENTLYLAVACHQSDFLYVASQKASVPNVVMIKKHSLEDGGLLQTLQANLQVPNSFRMVMANWKDKVLAYVEGSQVVIIVAETDANASTVLQL</sequence>
<evidence type="ECO:0000259" key="8">
    <source>
        <dbReference type="PROSITE" id="PS50119"/>
    </source>
</evidence>
<dbReference type="OMA" id="CFDCLES"/>
<name>A0A7M7LL90_STRPU</name>
<evidence type="ECO:0000313" key="10">
    <source>
        <dbReference type="Proteomes" id="UP000007110"/>
    </source>
</evidence>
<feature type="domain" description="B box-type" evidence="8">
    <location>
        <begin position="109"/>
        <end position="149"/>
    </location>
</feature>
<dbReference type="KEGG" id="spu:100891315"/>